<proteinExistence type="predicted"/>
<feature type="transmembrane region" description="Helical" evidence="1">
    <location>
        <begin position="12"/>
        <end position="33"/>
    </location>
</feature>
<dbReference type="EMBL" id="LT962688">
    <property type="protein sequence ID" value="SOR30822.1"/>
    <property type="molecule type" value="Genomic_DNA"/>
</dbReference>
<reference evidence="3" key="1">
    <citation type="submission" date="2017-10" db="EMBL/GenBank/DDBJ databases">
        <authorList>
            <person name="Regsiter A."/>
            <person name="William W."/>
        </authorList>
    </citation>
    <scope>NUCLEOTIDE SEQUENCE [LARGE SCALE GENOMIC DNA]</scope>
</reference>
<sequence length="86" mass="9529">MIDAGQAAEILGIQYGAVLVFVIIIIENHFCYWKLAILNAGNRHLFELANEICRRIAWLYQGSEGGRMGLFACERACLGACSEPQP</sequence>
<accession>A0A2N9AU06</accession>
<evidence type="ECO:0000256" key="1">
    <source>
        <dbReference type="SAM" id="Phobius"/>
    </source>
</evidence>
<evidence type="ECO:0000313" key="3">
    <source>
        <dbReference type="Proteomes" id="UP000233769"/>
    </source>
</evidence>
<keyword evidence="1" id="KW-0472">Membrane</keyword>
<gene>
    <name evidence="2" type="ORF">TK0001_4220</name>
</gene>
<dbReference type="AlphaFoldDB" id="A0A2N9AU06"/>
<evidence type="ECO:0000313" key="2">
    <source>
        <dbReference type="EMBL" id="SOR30822.1"/>
    </source>
</evidence>
<dbReference type="Proteomes" id="UP000233769">
    <property type="component" value="Chromosome tk0001"/>
</dbReference>
<name>A0A2N9AU06_METEX</name>
<protein>
    <submittedName>
        <fullName evidence="2">Uncharacterized protein</fullName>
    </submittedName>
</protein>
<organism evidence="2 3">
    <name type="scientific">Methylorubrum extorquens</name>
    <name type="common">Methylobacterium dichloromethanicum</name>
    <name type="synonym">Methylobacterium extorquens</name>
    <dbReference type="NCBI Taxonomy" id="408"/>
    <lineage>
        <taxon>Bacteria</taxon>
        <taxon>Pseudomonadati</taxon>
        <taxon>Pseudomonadota</taxon>
        <taxon>Alphaproteobacteria</taxon>
        <taxon>Hyphomicrobiales</taxon>
        <taxon>Methylobacteriaceae</taxon>
        <taxon>Methylorubrum</taxon>
    </lineage>
</organism>
<keyword evidence="1" id="KW-1133">Transmembrane helix</keyword>
<keyword evidence="1" id="KW-0812">Transmembrane</keyword>